<reference evidence="3" key="1">
    <citation type="submission" date="2016-11" db="UniProtKB">
        <authorList>
            <consortium name="WormBaseParasite"/>
        </authorList>
    </citation>
    <scope>IDENTIFICATION</scope>
</reference>
<dbReference type="WBParaSite" id="L893_g1734.t1">
    <property type="protein sequence ID" value="L893_g1734.t1"/>
    <property type="gene ID" value="L893_g1734"/>
</dbReference>
<dbReference type="PANTHER" id="PTHR46291:SF4">
    <property type="entry name" value="C2 CALCIUM-DEPENDENT DOMAIN-CONTAINING PROTEIN 4C-LIKE"/>
    <property type="match status" value="1"/>
</dbReference>
<name>A0A1I7YLI6_9BILA</name>
<keyword evidence="2" id="KW-1185">Reference proteome</keyword>
<proteinExistence type="predicted"/>
<dbReference type="Gene3D" id="2.60.40.150">
    <property type="entry name" value="C2 domain"/>
    <property type="match status" value="1"/>
</dbReference>
<feature type="domain" description="C2" evidence="1">
    <location>
        <begin position="1"/>
        <end position="114"/>
    </location>
</feature>
<dbReference type="SUPFAM" id="SSF49562">
    <property type="entry name" value="C2 domain (Calcium/lipid-binding domain, CaLB)"/>
    <property type="match status" value="1"/>
</dbReference>
<sequence>MEIGGLFSKARTCFFAGLAGELRPDLDLQPICKVNLSPGKAKTQQVSIVKRGRDAVFNHEFFFDHVSTEDIDDKIMSLSVCHQSTQKLQKDIVIGEIHLPLRDVAGLSSKKEVRIVEELKHHINPKKLGKLYITSCIEKDARRLTINLIKAEDLPKWGITGAPGKTNSYLMP</sequence>
<dbReference type="Proteomes" id="UP000095287">
    <property type="component" value="Unplaced"/>
</dbReference>
<protein>
    <submittedName>
        <fullName evidence="3">C2 domain-containing protein</fullName>
    </submittedName>
</protein>
<dbReference type="AlphaFoldDB" id="A0A1I7YLI6"/>
<dbReference type="InterPro" id="IPR035892">
    <property type="entry name" value="C2_domain_sf"/>
</dbReference>
<dbReference type="InterPro" id="IPR000008">
    <property type="entry name" value="C2_dom"/>
</dbReference>
<evidence type="ECO:0000313" key="2">
    <source>
        <dbReference type="Proteomes" id="UP000095287"/>
    </source>
</evidence>
<accession>A0A1I7YLI6</accession>
<dbReference type="PANTHER" id="PTHR46291">
    <property type="entry name" value="C2 DOMAIN-CONTAINING PROTEIN"/>
    <property type="match status" value="1"/>
</dbReference>
<evidence type="ECO:0000259" key="1">
    <source>
        <dbReference type="PROSITE" id="PS50004"/>
    </source>
</evidence>
<dbReference type="PROSITE" id="PS50004">
    <property type="entry name" value="C2"/>
    <property type="match status" value="1"/>
</dbReference>
<dbReference type="InterPro" id="IPR043549">
    <property type="entry name" value="C2C4C/C2C4D"/>
</dbReference>
<organism evidence="2 3">
    <name type="scientific">Steinernema glaseri</name>
    <dbReference type="NCBI Taxonomy" id="37863"/>
    <lineage>
        <taxon>Eukaryota</taxon>
        <taxon>Metazoa</taxon>
        <taxon>Ecdysozoa</taxon>
        <taxon>Nematoda</taxon>
        <taxon>Chromadorea</taxon>
        <taxon>Rhabditida</taxon>
        <taxon>Tylenchina</taxon>
        <taxon>Panagrolaimomorpha</taxon>
        <taxon>Strongyloidoidea</taxon>
        <taxon>Steinernematidae</taxon>
        <taxon>Steinernema</taxon>
    </lineage>
</organism>
<evidence type="ECO:0000313" key="3">
    <source>
        <dbReference type="WBParaSite" id="L893_g1734.t1"/>
    </source>
</evidence>
<dbReference type="Pfam" id="PF00168">
    <property type="entry name" value="C2"/>
    <property type="match status" value="1"/>
</dbReference>